<dbReference type="SMART" id="SM00355">
    <property type="entry name" value="ZnF_C2H2"/>
    <property type="match status" value="2"/>
</dbReference>
<dbReference type="Pfam" id="PF25447">
    <property type="entry name" value="RING_ZNF598"/>
    <property type="match status" value="1"/>
</dbReference>
<protein>
    <submittedName>
        <fullName evidence="6">5063_t:CDS:1</fullName>
    </submittedName>
</protein>
<proteinExistence type="predicted"/>
<evidence type="ECO:0000256" key="4">
    <source>
        <dbReference type="PROSITE-ProRule" id="PRU00175"/>
    </source>
</evidence>
<keyword evidence="7" id="KW-1185">Reference proteome</keyword>
<dbReference type="InterPro" id="IPR017907">
    <property type="entry name" value="Znf_RING_CS"/>
</dbReference>
<evidence type="ECO:0000259" key="5">
    <source>
        <dbReference type="PROSITE" id="PS50089"/>
    </source>
</evidence>
<evidence type="ECO:0000313" key="6">
    <source>
        <dbReference type="EMBL" id="CAG8475949.1"/>
    </source>
</evidence>
<dbReference type="SUPFAM" id="SSF57850">
    <property type="entry name" value="RING/U-box"/>
    <property type="match status" value="1"/>
</dbReference>
<gene>
    <name evidence="6" type="ORF">AMORRO_LOCUS2074</name>
</gene>
<dbReference type="PANTHER" id="PTHR22938:SF0">
    <property type="entry name" value="E3 UBIQUITIN-PROTEIN LIGASE ZNF598"/>
    <property type="match status" value="1"/>
</dbReference>
<comment type="caution">
    <text evidence="6">The sequence shown here is derived from an EMBL/GenBank/DDBJ whole genome shotgun (WGS) entry which is preliminary data.</text>
</comment>
<dbReference type="SMART" id="SM00184">
    <property type="entry name" value="RING"/>
    <property type="match status" value="1"/>
</dbReference>
<organism evidence="6 7">
    <name type="scientific">Acaulospora morrowiae</name>
    <dbReference type="NCBI Taxonomy" id="94023"/>
    <lineage>
        <taxon>Eukaryota</taxon>
        <taxon>Fungi</taxon>
        <taxon>Fungi incertae sedis</taxon>
        <taxon>Mucoromycota</taxon>
        <taxon>Glomeromycotina</taxon>
        <taxon>Glomeromycetes</taxon>
        <taxon>Diversisporales</taxon>
        <taxon>Acaulosporaceae</taxon>
        <taxon>Acaulospora</taxon>
    </lineage>
</organism>
<dbReference type="Gene3D" id="3.30.40.10">
    <property type="entry name" value="Zinc/RING finger domain, C3HC4 (zinc finger)"/>
    <property type="match status" value="1"/>
</dbReference>
<dbReference type="InterPro" id="IPR044288">
    <property type="entry name" value="ZNF598/HEL2"/>
</dbReference>
<dbReference type="InterPro" id="IPR001841">
    <property type="entry name" value="Znf_RING"/>
</dbReference>
<dbReference type="GO" id="GO:0061630">
    <property type="term" value="F:ubiquitin protein ligase activity"/>
    <property type="evidence" value="ECO:0007669"/>
    <property type="project" value="InterPro"/>
</dbReference>
<keyword evidence="1" id="KW-0479">Metal-binding</keyword>
<dbReference type="GO" id="GO:0043022">
    <property type="term" value="F:ribosome binding"/>
    <property type="evidence" value="ECO:0007669"/>
    <property type="project" value="TreeGrafter"/>
</dbReference>
<evidence type="ECO:0000256" key="1">
    <source>
        <dbReference type="ARBA" id="ARBA00022723"/>
    </source>
</evidence>
<evidence type="ECO:0000313" key="7">
    <source>
        <dbReference type="Proteomes" id="UP000789342"/>
    </source>
</evidence>
<reference evidence="6" key="1">
    <citation type="submission" date="2021-06" db="EMBL/GenBank/DDBJ databases">
        <authorList>
            <person name="Kallberg Y."/>
            <person name="Tangrot J."/>
            <person name="Rosling A."/>
        </authorList>
    </citation>
    <scope>NUCLEOTIDE SEQUENCE</scope>
    <source>
        <strain evidence="6">CL551</strain>
    </source>
</reference>
<dbReference type="AlphaFoldDB" id="A0A9N8Z4J5"/>
<accession>A0A9N8Z4J5</accession>
<dbReference type="PROSITE" id="PS00518">
    <property type="entry name" value="ZF_RING_1"/>
    <property type="match status" value="1"/>
</dbReference>
<dbReference type="PROSITE" id="PS50089">
    <property type="entry name" value="ZF_RING_2"/>
    <property type="match status" value="1"/>
</dbReference>
<dbReference type="InterPro" id="IPR013087">
    <property type="entry name" value="Znf_C2H2_type"/>
</dbReference>
<dbReference type="PANTHER" id="PTHR22938">
    <property type="entry name" value="ZINC FINGER PROTEIN 598"/>
    <property type="match status" value="1"/>
</dbReference>
<dbReference type="InterPro" id="IPR013083">
    <property type="entry name" value="Znf_RING/FYVE/PHD"/>
</dbReference>
<dbReference type="Proteomes" id="UP000789342">
    <property type="component" value="Unassembled WGS sequence"/>
</dbReference>
<name>A0A9N8Z4J5_9GLOM</name>
<dbReference type="GO" id="GO:0008270">
    <property type="term" value="F:zinc ion binding"/>
    <property type="evidence" value="ECO:0007669"/>
    <property type="project" value="UniProtKB-KW"/>
</dbReference>
<dbReference type="GO" id="GO:0016567">
    <property type="term" value="P:protein ubiquitination"/>
    <property type="evidence" value="ECO:0007669"/>
    <property type="project" value="TreeGrafter"/>
</dbReference>
<dbReference type="GO" id="GO:0072344">
    <property type="term" value="P:rescue of stalled ribosome"/>
    <property type="evidence" value="ECO:0007669"/>
    <property type="project" value="InterPro"/>
</dbReference>
<dbReference type="OrthoDB" id="3838338at2759"/>
<keyword evidence="2 4" id="KW-0863">Zinc-finger</keyword>
<sequence length="490" mass="55935">MRYHAGITSSSIRGAEMQEHARLHTDMTQLPLRVAHLFDPSKEFSVGSCEFAPRAMPVPNLYMKSTDIALIHFFVRIVYMIMAKEFIAADVMTTSCHGIRVTNKNERYVMAKGYSTANESLMHEEETELLQPSGESTTHITNFNKFKKNIPLTEPSTPAAKCDISPIPSRHATPEICKENNCEESNANTCSICTESISVYAVAQCNHRICYVCALRSRILLGTNSCPFCRAKQHKVIFTHDSTAPFSVLMSSVSVWYLVPDYQILCEDQQIHHMTTEMIKFRCPMKSCRAAYSGWPELIQHVRNDHKLMFCGRCIAHRKIFTWEHILYTKEELKRHYRSGDAKDFNFRGHPSCIECNVTFYDLIEFREHYLMHHSLIPMVESPSRATRITTILTTINNVTVNNVLDSNESNGFDISALFFFILSVFTTLLGTLSIPDDNKYFASIIQTLDGLTSSINFRDFLLDHDILGTEKLVHNDELDSVLYLWGCDT</sequence>
<evidence type="ECO:0000256" key="3">
    <source>
        <dbReference type="ARBA" id="ARBA00022833"/>
    </source>
</evidence>
<evidence type="ECO:0000256" key="2">
    <source>
        <dbReference type="ARBA" id="ARBA00022771"/>
    </source>
</evidence>
<feature type="domain" description="RING-type" evidence="5">
    <location>
        <begin position="190"/>
        <end position="230"/>
    </location>
</feature>
<keyword evidence="3" id="KW-0862">Zinc</keyword>
<dbReference type="PROSITE" id="PS00028">
    <property type="entry name" value="ZINC_FINGER_C2H2_1"/>
    <property type="match status" value="2"/>
</dbReference>
<dbReference type="EMBL" id="CAJVPV010000841">
    <property type="protein sequence ID" value="CAG8475949.1"/>
    <property type="molecule type" value="Genomic_DNA"/>
</dbReference>